<accession>A0A1H1SXQ5</accession>
<dbReference type="InterPro" id="IPR039422">
    <property type="entry name" value="MarR/SlyA-like"/>
</dbReference>
<name>A0A1H1SXQ5_9ACTN</name>
<reference evidence="2 3" key="1">
    <citation type="submission" date="2016-10" db="EMBL/GenBank/DDBJ databases">
        <authorList>
            <person name="de Groot N.N."/>
        </authorList>
    </citation>
    <scope>NUCLEOTIDE SEQUENCE [LARGE SCALE GENOMIC DNA]</scope>
    <source>
        <strain evidence="2 3">DSM 43941</strain>
    </source>
</reference>
<dbReference type="GO" id="GO:0003677">
    <property type="term" value="F:DNA binding"/>
    <property type="evidence" value="ECO:0007669"/>
    <property type="project" value="UniProtKB-KW"/>
</dbReference>
<dbReference type="GO" id="GO:0003700">
    <property type="term" value="F:DNA-binding transcription factor activity"/>
    <property type="evidence" value="ECO:0007669"/>
    <property type="project" value="InterPro"/>
</dbReference>
<dbReference type="InterPro" id="IPR036390">
    <property type="entry name" value="WH_DNA-bd_sf"/>
</dbReference>
<dbReference type="Gene3D" id="1.10.10.10">
    <property type="entry name" value="Winged helix-like DNA-binding domain superfamily/Winged helix DNA-binding domain"/>
    <property type="match status" value="1"/>
</dbReference>
<dbReference type="SUPFAM" id="SSF46785">
    <property type="entry name" value="Winged helix' DNA-binding domain"/>
    <property type="match status" value="1"/>
</dbReference>
<keyword evidence="2" id="KW-0238">DNA-binding</keyword>
<gene>
    <name evidence="2" type="ORF">SAMN04489716_0981</name>
</gene>
<dbReference type="OrthoDB" id="5432081at2"/>
<dbReference type="SMART" id="SM00347">
    <property type="entry name" value="HTH_MARR"/>
    <property type="match status" value="1"/>
</dbReference>
<dbReference type="PANTHER" id="PTHR33164:SF99">
    <property type="entry name" value="MARR FAMILY REGULATORY PROTEIN"/>
    <property type="match status" value="1"/>
</dbReference>
<evidence type="ECO:0000313" key="2">
    <source>
        <dbReference type="EMBL" id="SDS52760.1"/>
    </source>
</evidence>
<dbReference type="GO" id="GO:0006950">
    <property type="term" value="P:response to stress"/>
    <property type="evidence" value="ECO:0007669"/>
    <property type="project" value="TreeGrafter"/>
</dbReference>
<evidence type="ECO:0000259" key="1">
    <source>
        <dbReference type="SMART" id="SM00347"/>
    </source>
</evidence>
<proteinExistence type="predicted"/>
<dbReference type="EMBL" id="LT629758">
    <property type="protein sequence ID" value="SDS52760.1"/>
    <property type="molecule type" value="Genomic_DNA"/>
</dbReference>
<dbReference type="InterPro" id="IPR000835">
    <property type="entry name" value="HTH_MarR-typ"/>
</dbReference>
<dbReference type="STRING" id="113562.SAMN04489716_0981"/>
<organism evidence="2 3">
    <name type="scientific">Actinoplanes derwentensis</name>
    <dbReference type="NCBI Taxonomy" id="113562"/>
    <lineage>
        <taxon>Bacteria</taxon>
        <taxon>Bacillati</taxon>
        <taxon>Actinomycetota</taxon>
        <taxon>Actinomycetes</taxon>
        <taxon>Micromonosporales</taxon>
        <taxon>Micromonosporaceae</taxon>
        <taxon>Actinoplanes</taxon>
    </lineage>
</organism>
<dbReference type="InterPro" id="IPR036388">
    <property type="entry name" value="WH-like_DNA-bd_sf"/>
</dbReference>
<keyword evidence="3" id="KW-1185">Reference proteome</keyword>
<evidence type="ECO:0000313" key="3">
    <source>
        <dbReference type="Proteomes" id="UP000198688"/>
    </source>
</evidence>
<dbReference type="PANTHER" id="PTHR33164">
    <property type="entry name" value="TRANSCRIPTIONAL REGULATOR, MARR FAMILY"/>
    <property type="match status" value="1"/>
</dbReference>
<feature type="domain" description="HTH marR-type" evidence="1">
    <location>
        <begin position="32"/>
        <end position="134"/>
    </location>
</feature>
<protein>
    <submittedName>
        <fullName evidence="2">DNA-binding transcriptional regulator, MarR family</fullName>
    </submittedName>
</protein>
<sequence length="168" mass="18576">MVEEHWLDDSQQKAWRAYLTMVRELDRHLRQHLQRASGMSVTEFELLARLSEAPGHRLPVATLATVTGWEPSRLSHQLARTGKRGLIDRVPSDEARYPDAVLTEEGLAVIARAAPQHAAAVHALFIEPLGPDGLDTLATITRTVLNGLEAHQSDACSLHAHEESPETD</sequence>
<dbReference type="Proteomes" id="UP000198688">
    <property type="component" value="Chromosome I"/>
</dbReference>
<dbReference type="RefSeq" id="WP_092556602.1">
    <property type="nucleotide sequence ID" value="NZ_BOMJ01000103.1"/>
</dbReference>
<dbReference type="AlphaFoldDB" id="A0A1H1SXQ5"/>